<name>A0A4R2NJC6_RHOAD</name>
<dbReference type="PANTHER" id="PTHR12818:SF0">
    <property type="entry name" value="TRNA (ADENINE(37)-N6)-METHYLTRANSFERASE"/>
    <property type="match status" value="1"/>
</dbReference>
<evidence type="ECO:0000313" key="4">
    <source>
        <dbReference type="EMBL" id="TCP21432.1"/>
    </source>
</evidence>
<dbReference type="Proteomes" id="UP000295733">
    <property type="component" value="Unassembled WGS sequence"/>
</dbReference>
<comment type="caution">
    <text evidence="4">The sequence shown here is derived from an EMBL/GenBank/DDBJ whole genome shotgun (WGS) entry which is preliminary data.</text>
</comment>
<keyword evidence="5" id="KW-1185">Reference proteome</keyword>
<dbReference type="InterPro" id="IPR036414">
    <property type="entry name" value="YaeB_N_sf"/>
</dbReference>
<organism evidence="4 5">
    <name type="scientific">Rhodovulum adriaticum</name>
    <name type="common">Rhodopseudomonas adriatica</name>
    <dbReference type="NCBI Taxonomy" id="35804"/>
    <lineage>
        <taxon>Bacteria</taxon>
        <taxon>Pseudomonadati</taxon>
        <taxon>Pseudomonadota</taxon>
        <taxon>Alphaproteobacteria</taxon>
        <taxon>Rhodobacterales</taxon>
        <taxon>Paracoccaceae</taxon>
        <taxon>Rhodovulum</taxon>
    </lineage>
</organism>
<protein>
    <submittedName>
        <fullName evidence="4">tRNA-Thr(GGU) m(6)t(6)A37 methyltransferase TsaA</fullName>
    </submittedName>
</protein>
<evidence type="ECO:0000256" key="1">
    <source>
        <dbReference type="ARBA" id="ARBA00022691"/>
    </source>
</evidence>
<dbReference type="RefSeq" id="WP_132604884.1">
    <property type="nucleotide sequence ID" value="NZ_NRRP01000017.1"/>
</dbReference>
<sequence length="158" mass="16835">MDAPLRPGEVVADGLAEPDGPRLRIIGRIRSRWGAGDCPRNIGTARAQGGVGKVELDPTFAPALDGLAVGQPVVLLYWLGGARRDLLRQSPRHIQGTRGTFAIRSPNRPNSIGLATVRITSLDVAAGTMGIDAIDCYDGTPLIDIKPWVERADLPPAR</sequence>
<dbReference type="PROSITE" id="PS51668">
    <property type="entry name" value="TSAA_2"/>
    <property type="match status" value="1"/>
</dbReference>
<evidence type="ECO:0000256" key="2">
    <source>
        <dbReference type="ARBA" id="ARBA00033753"/>
    </source>
</evidence>
<evidence type="ECO:0000259" key="3">
    <source>
        <dbReference type="PROSITE" id="PS51668"/>
    </source>
</evidence>
<reference evidence="4 5" key="1">
    <citation type="submission" date="2019-03" db="EMBL/GenBank/DDBJ databases">
        <title>Genomic Encyclopedia of Type Strains, Phase IV (KMG-IV): sequencing the most valuable type-strain genomes for metagenomic binning, comparative biology and taxonomic classification.</title>
        <authorList>
            <person name="Goeker M."/>
        </authorList>
    </citation>
    <scope>NUCLEOTIDE SEQUENCE [LARGE SCALE GENOMIC DNA]</scope>
    <source>
        <strain evidence="4 5">DSM 2781</strain>
    </source>
</reference>
<keyword evidence="1" id="KW-0949">S-adenosyl-L-methionine</keyword>
<proteinExistence type="inferred from homology"/>
<gene>
    <name evidence="4" type="ORF">EV656_11184</name>
</gene>
<dbReference type="Pfam" id="PF01980">
    <property type="entry name" value="TrmO_N"/>
    <property type="match status" value="1"/>
</dbReference>
<dbReference type="SUPFAM" id="SSF118196">
    <property type="entry name" value="YaeB-like"/>
    <property type="match status" value="1"/>
</dbReference>
<dbReference type="EMBL" id="SLXL01000011">
    <property type="protein sequence ID" value="TCP21432.1"/>
    <property type="molecule type" value="Genomic_DNA"/>
</dbReference>
<dbReference type="GO" id="GO:0032259">
    <property type="term" value="P:methylation"/>
    <property type="evidence" value="ECO:0007669"/>
    <property type="project" value="UniProtKB-KW"/>
</dbReference>
<feature type="domain" description="TsaA-like" evidence="3">
    <location>
        <begin position="23"/>
        <end position="157"/>
    </location>
</feature>
<evidence type="ECO:0000313" key="5">
    <source>
        <dbReference type="Proteomes" id="UP000295733"/>
    </source>
</evidence>
<dbReference type="OrthoDB" id="9804309at2"/>
<keyword evidence="4" id="KW-0489">Methyltransferase</keyword>
<dbReference type="Gene3D" id="2.40.30.70">
    <property type="entry name" value="YaeB-like"/>
    <property type="match status" value="1"/>
</dbReference>
<dbReference type="PANTHER" id="PTHR12818">
    <property type="entry name" value="TRNA (ADENINE(37)-N6)-METHYLTRANSFERASE"/>
    <property type="match status" value="1"/>
</dbReference>
<dbReference type="InterPro" id="IPR023370">
    <property type="entry name" value="TrmO-like_N"/>
</dbReference>
<dbReference type="InterPro" id="IPR040372">
    <property type="entry name" value="YaeB-like"/>
</dbReference>
<dbReference type="InterPro" id="IPR036413">
    <property type="entry name" value="YaeB-like_sf"/>
</dbReference>
<dbReference type="GO" id="GO:0008168">
    <property type="term" value="F:methyltransferase activity"/>
    <property type="evidence" value="ECO:0007669"/>
    <property type="project" value="UniProtKB-KW"/>
</dbReference>
<keyword evidence="4" id="KW-0808">Transferase</keyword>
<dbReference type="AlphaFoldDB" id="A0A4R2NJC6"/>
<comment type="similarity">
    <text evidence="2">Belongs to the tRNA methyltransferase O family.</text>
</comment>
<accession>A0A4R2NJC6</accession>